<dbReference type="Proteomes" id="UP001194696">
    <property type="component" value="Unassembled WGS sequence"/>
</dbReference>
<reference evidence="1 2" key="1">
    <citation type="journal article" date="2020" name="Fungal Divers.">
        <title>Resolving the Mortierellaceae phylogeny through synthesis of multi-gene phylogenetics and phylogenomics.</title>
        <authorList>
            <person name="Vandepol N."/>
            <person name="Liber J."/>
            <person name="Desiro A."/>
            <person name="Na H."/>
            <person name="Kennedy M."/>
            <person name="Barry K."/>
            <person name="Grigoriev I.V."/>
            <person name="Miller A.N."/>
            <person name="O'Donnell K."/>
            <person name="Stajich J.E."/>
            <person name="Bonito G."/>
        </authorList>
    </citation>
    <scope>NUCLEOTIDE SEQUENCE [LARGE SCALE GENOMIC DNA]</scope>
    <source>
        <strain evidence="1 2">AD045</strain>
    </source>
</reference>
<accession>A0ABQ7JJF6</accession>
<comment type="caution">
    <text evidence="1">The sequence shown here is derived from an EMBL/GenBank/DDBJ whole genome shotgun (WGS) entry which is preliminary data.</text>
</comment>
<proteinExistence type="predicted"/>
<name>A0ABQ7JJF6_9FUNG</name>
<keyword evidence="2" id="KW-1185">Reference proteome</keyword>
<gene>
    <name evidence="1" type="ORF">BGZ96_003257</name>
</gene>
<sequence>MSPLGIAPAPGTTDAAAMVITDQFDDDEVNTKKILSALSYACVLYASHFTSNDPVSPVFKSPACPVDSQRDIFTAHLPSTAAPSDIRYRLSVLFRSEF</sequence>
<evidence type="ECO:0000313" key="2">
    <source>
        <dbReference type="Proteomes" id="UP001194696"/>
    </source>
</evidence>
<dbReference type="EMBL" id="JAAAIM010001686">
    <property type="protein sequence ID" value="KAG0276498.1"/>
    <property type="molecule type" value="Genomic_DNA"/>
</dbReference>
<protein>
    <submittedName>
        <fullName evidence="1">Uncharacterized protein</fullName>
    </submittedName>
</protein>
<organism evidence="1 2">
    <name type="scientific">Linnemannia gamsii</name>
    <dbReference type="NCBI Taxonomy" id="64522"/>
    <lineage>
        <taxon>Eukaryota</taxon>
        <taxon>Fungi</taxon>
        <taxon>Fungi incertae sedis</taxon>
        <taxon>Mucoromycota</taxon>
        <taxon>Mortierellomycotina</taxon>
        <taxon>Mortierellomycetes</taxon>
        <taxon>Mortierellales</taxon>
        <taxon>Mortierellaceae</taxon>
        <taxon>Linnemannia</taxon>
    </lineage>
</organism>
<evidence type="ECO:0000313" key="1">
    <source>
        <dbReference type="EMBL" id="KAG0276498.1"/>
    </source>
</evidence>